<dbReference type="SUPFAM" id="SSF57586">
    <property type="entry name" value="TNF receptor-like"/>
    <property type="match status" value="2"/>
</dbReference>
<evidence type="ECO:0000256" key="2">
    <source>
        <dbReference type="ARBA" id="ARBA00022525"/>
    </source>
</evidence>
<evidence type="ECO:0000256" key="9">
    <source>
        <dbReference type="SAM" id="MobiDB-lite"/>
    </source>
</evidence>
<accession>A0AAD8D3Z8</accession>
<feature type="disulfide bond" evidence="8">
    <location>
        <begin position="48"/>
        <end position="61"/>
    </location>
</feature>
<feature type="domain" description="TNFR-Cys" evidence="11">
    <location>
        <begin position="71"/>
        <end position="114"/>
    </location>
</feature>
<keyword evidence="3" id="KW-0053">Apoptosis</keyword>
<dbReference type="Pfam" id="PF00020">
    <property type="entry name" value="TNFR_c6"/>
    <property type="match status" value="1"/>
</dbReference>
<feature type="region of interest" description="Disordered" evidence="9">
    <location>
        <begin position="355"/>
        <end position="406"/>
    </location>
</feature>
<evidence type="ECO:0000313" key="13">
    <source>
        <dbReference type="Proteomes" id="UP001230051"/>
    </source>
</evidence>
<evidence type="ECO:0000259" key="11">
    <source>
        <dbReference type="PROSITE" id="PS50050"/>
    </source>
</evidence>
<feature type="transmembrane region" description="Helical" evidence="10">
    <location>
        <begin position="205"/>
        <end position="228"/>
    </location>
</feature>
<dbReference type="GO" id="GO:0005576">
    <property type="term" value="C:extracellular region"/>
    <property type="evidence" value="ECO:0007669"/>
    <property type="project" value="UniProtKB-SubCell"/>
</dbReference>
<dbReference type="InterPro" id="IPR052459">
    <property type="entry name" value="TNFRSF_decoy_receptor"/>
</dbReference>
<evidence type="ECO:0000256" key="5">
    <source>
        <dbReference type="ARBA" id="ARBA00022737"/>
    </source>
</evidence>
<dbReference type="AlphaFoldDB" id="A0AAD8D3Z8"/>
<evidence type="ECO:0000256" key="10">
    <source>
        <dbReference type="SAM" id="Phobius"/>
    </source>
</evidence>
<dbReference type="Gene3D" id="2.10.50.10">
    <property type="entry name" value="Tumor Necrosis Factor Receptor, subunit A, domain 2"/>
    <property type="match status" value="2"/>
</dbReference>
<dbReference type="PROSITE" id="PS50050">
    <property type="entry name" value="TNFR_NGFR_2"/>
    <property type="match status" value="2"/>
</dbReference>
<dbReference type="PROSITE" id="PS00652">
    <property type="entry name" value="TNFR_NGFR_1"/>
    <property type="match status" value="1"/>
</dbReference>
<keyword evidence="12" id="KW-0675">Receptor</keyword>
<feature type="compositionally biased region" description="Basic and acidic residues" evidence="9">
    <location>
        <begin position="392"/>
        <end position="406"/>
    </location>
</feature>
<comment type="caution">
    <text evidence="12">The sequence shown here is derived from an EMBL/GenBank/DDBJ whole genome shotgun (WGS) entry which is preliminary data.</text>
</comment>
<evidence type="ECO:0000256" key="8">
    <source>
        <dbReference type="PROSITE-ProRule" id="PRU00206"/>
    </source>
</evidence>
<evidence type="ECO:0000256" key="4">
    <source>
        <dbReference type="ARBA" id="ARBA00022729"/>
    </source>
</evidence>
<dbReference type="SMART" id="SM00208">
    <property type="entry name" value="TNFR"/>
    <property type="match status" value="3"/>
</dbReference>
<sequence>MDFSFFKLPGFLLYIIYLGNLGKIIAAPLKMCKKNNNEYFEELMNRCCTNCQPGSYMKHRCSLFNDTVCVPCQKDHYTDIWHHSSECERCKQDCKQENGLVVVQSCSSSSQLVCDCKPGHSCEIPTPSGSCLSCAPNTGNQMTTSPPEKTTSCGSGTFLNGSSGLCQQHKNCMALGKELAVEGNATGDTLCIQKEKQKPDRFPDFALPVTVVGAGFVIFWGVIAMLLSKKIKLLGFKRVFKSCKTKEKEVINGIAHVQETQTGGQLLANGTLSATESSTNHAAAGLQKDRPQAGPDGGDWSRGASPQTANQRADSQPARNNMPADPTNGLLGPLHIYSPGMVFVGLINNVPGRSCESRQGGAAQGDSLGDMLRFPQQEQGLLSRGDGCPLQEEGKESHLSREEGQG</sequence>
<feature type="domain" description="TNFR-Cys" evidence="11">
    <location>
        <begin position="31"/>
        <end position="69"/>
    </location>
</feature>
<evidence type="ECO:0000256" key="6">
    <source>
        <dbReference type="ARBA" id="ARBA00023157"/>
    </source>
</evidence>
<feature type="repeat" description="TNFR-Cys" evidence="8">
    <location>
        <begin position="31"/>
        <end position="69"/>
    </location>
</feature>
<feature type="disulfide bond" evidence="8">
    <location>
        <begin position="72"/>
        <end position="87"/>
    </location>
</feature>
<reference evidence="12" key="1">
    <citation type="submission" date="2022-02" db="EMBL/GenBank/DDBJ databases">
        <title>Atlantic sturgeon de novo genome assembly.</title>
        <authorList>
            <person name="Stock M."/>
            <person name="Klopp C."/>
            <person name="Guiguen Y."/>
            <person name="Cabau C."/>
            <person name="Parinello H."/>
            <person name="Santidrian Yebra-Pimentel E."/>
            <person name="Kuhl H."/>
            <person name="Dirks R.P."/>
            <person name="Guessner J."/>
            <person name="Wuertz S."/>
            <person name="Du K."/>
            <person name="Schartl M."/>
        </authorList>
    </citation>
    <scope>NUCLEOTIDE SEQUENCE</scope>
    <source>
        <strain evidence="12">STURGEONOMICS-FGT-2020</strain>
        <tissue evidence="12">Whole blood</tissue>
    </source>
</reference>
<keyword evidence="10" id="KW-1133">Transmembrane helix</keyword>
<evidence type="ECO:0000256" key="7">
    <source>
        <dbReference type="ARBA" id="ARBA00023180"/>
    </source>
</evidence>
<dbReference type="Proteomes" id="UP001230051">
    <property type="component" value="Unassembled WGS sequence"/>
</dbReference>
<protein>
    <submittedName>
        <fullName evidence="12">Tumor necrosis factor receptor superfamily member 1B-like</fullName>
    </submittedName>
</protein>
<dbReference type="PANTHER" id="PTHR23097:SF90">
    <property type="entry name" value="TUMOR NECROSIS FACTOR RECEPTOR SUPERFAMILY MEMBER 11B"/>
    <property type="match status" value="1"/>
</dbReference>
<dbReference type="PANTHER" id="PTHR23097">
    <property type="entry name" value="TUMOR NECROSIS FACTOR RECEPTOR SUPERFAMILY MEMBER"/>
    <property type="match status" value="1"/>
</dbReference>
<keyword evidence="4" id="KW-0732">Signal</keyword>
<keyword evidence="5" id="KW-0677">Repeat</keyword>
<comment type="caution">
    <text evidence="8">Lacks conserved residue(s) required for the propagation of feature annotation.</text>
</comment>
<proteinExistence type="predicted"/>
<feature type="disulfide bond" evidence="8">
    <location>
        <begin position="51"/>
        <end position="69"/>
    </location>
</feature>
<keyword evidence="10" id="KW-0472">Membrane</keyword>
<keyword evidence="2" id="KW-0964">Secreted</keyword>
<feature type="disulfide bond" evidence="8">
    <location>
        <begin position="32"/>
        <end position="47"/>
    </location>
</feature>
<dbReference type="InterPro" id="IPR001368">
    <property type="entry name" value="TNFR/NGFR_Cys_rich_reg"/>
</dbReference>
<keyword evidence="10" id="KW-0812">Transmembrane</keyword>
<feature type="region of interest" description="Disordered" evidence="9">
    <location>
        <begin position="277"/>
        <end position="327"/>
    </location>
</feature>
<keyword evidence="6 8" id="KW-1015">Disulfide bond</keyword>
<keyword evidence="13" id="KW-1185">Reference proteome</keyword>
<dbReference type="GO" id="GO:0006915">
    <property type="term" value="P:apoptotic process"/>
    <property type="evidence" value="ECO:0007669"/>
    <property type="project" value="UniProtKB-KW"/>
</dbReference>
<keyword evidence="7" id="KW-0325">Glycoprotein</keyword>
<name>A0AAD8D3Z8_ACIOX</name>
<comment type="subcellular location">
    <subcellularLocation>
        <location evidence="1">Secreted</location>
    </subcellularLocation>
</comment>
<organism evidence="12 13">
    <name type="scientific">Acipenser oxyrinchus oxyrinchus</name>
    <dbReference type="NCBI Taxonomy" id="40147"/>
    <lineage>
        <taxon>Eukaryota</taxon>
        <taxon>Metazoa</taxon>
        <taxon>Chordata</taxon>
        <taxon>Craniata</taxon>
        <taxon>Vertebrata</taxon>
        <taxon>Euteleostomi</taxon>
        <taxon>Actinopterygii</taxon>
        <taxon>Chondrostei</taxon>
        <taxon>Acipenseriformes</taxon>
        <taxon>Acipenseridae</taxon>
        <taxon>Acipenser</taxon>
    </lineage>
</organism>
<evidence type="ECO:0000256" key="3">
    <source>
        <dbReference type="ARBA" id="ARBA00022703"/>
    </source>
</evidence>
<feature type="repeat" description="TNFR-Cys" evidence="8">
    <location>
        <begin position="71"/>
        <end position="114"/>
    </location>
</feature>
<evidence type="ECO:0000256" key="1">
    <source>
        <dbReference type="ARBA" id="ARBA00004613"/>
    </source>
</evidence>
<feature type="compositionally biased region" description="Polar residues" evidence="9">
    <location>
        <begin position="304"/>
        <end position="319"/>
    </location>
</feature>
<gene>
    <name evidence="12" type="primary">Tnfrsf1b</name>
    <name evidence="12" type="ORF">AOXY_G18467</name>
</gene>
<evidence type="ECO:0000313" key="12">
    <source>
        <dbReference type="EMBL" id="KAK1162145.1"/>
    </source>
</evidence>
<dbReference type="EMBL" id="JAGXEW010000017">
    <property type="protein sequence ID" value="KAK1162145.1"/>
    <property type="molecule type" value="Genomic_DNA"/>
</dbReference>